<dbReference type="Ensembl" id="ENSSLUT00000014873.1">
    <property type="protein sequence ID" value="ENSSLUP00000014403.1"/>
    <property type="gene ID" value="ENSSLUG00000005356.1"/>
</dbReference>
<dbReference type="InterPro" id="IPR051484">
    <property type="entry name" value="Tensin_PTEN_phosphatase"/>
</dbReference>
<feature type="domain" description="Phosphatase tensin-type" evidence="11">
    <location>
        <begin position="1"/>
        <end position="170"/>
    </location>
</feature>
<reference evidence="13" key="2">
    <citation type="submission" date="2025-09" db="UniProtKB">
        <authorList>
            <consortium name="Ensembl"/>
        </authorList>
    </citation>
    <scope>IDENTIFICATION</scope>
</reference>
<dbReference type="SMART" id="SM00252">
    <property type="entry name" value="SH2"/>
    <property type="match status" value="1"/>
</dbReference>
<evidence type="ECO:0000256" key="3">
    <source>
        <dbReference type="ARBA" id="ARBA00022553"/>
    </source>
</evidence>
<dbReference type="InterPro" id="IPR036860">
    <property type="entry name" value="SH2_dom_sf"/>
</dbReference>
<dbReference type="SMART" id="SM00404">
    <property type="entry name" value="PTPc_motif"/>
    <property type="match status" value="1"/>
</dbReference>
<feature type="region of interest" description="Disordered" evidence="9">
    <location>
        <begin position="1011"/>
        <end position="1148"/>
    </location>
</feature>
<dbReference type="FunFam" id="2.60.40.1110:FF:000002">
    <property type="entry name" value="tensin-1 isoform X2"/>
    <property type="match status" value="1"/>
</dbReference>
<dbReference type="Pfam" id="PF00017">
    <property type="entry name" value="SH2"/>
    <property type="match status" value="1"/>
</dbReference>
<feature type="compositionally biased region" description="Polar residues" evidence="9">
    <location>
        <begin position="757"/>
        <end position="768"/>
    </location>
</feature>
<evidence type="ECO:0000256" key="5">
    <source>
        <dbReference type="ARBA" id="ARBA00022912"/>
    </source>
</evidence>
<dbReference type="SUPFAM" id="SSF49562">
    <property type="entry name" value="C2 domain (Calcium/lipid-binding domain, CaLB)"/>
    <property type="match status" value="1"/>
</dbReference>
<feature type="compositionally biased region" description="Polar residues" evidence="9">
    <location>
        <begin position="395"/>
        <end position="408"/>
    </location>
</feature>
<sequence>MEESYEVDLVYITERIISVCFPAAAEERSYTTNLKEVATMLRSKHGEHYLILNLSEWRSDLSKLNPKVLEFGWPDHHAPALDKICSMCKAIDTWLNGDPRNVVVLHNKGNRGRTGVVVAAYMHYSSISASADQALDRFAMRRFYEDKALPVGQPSQIRYVRYFNGLLSGHIKINNKPLFLHHVIMHGIPNFESKGGCRPFLKIYQAMQPVYTSGIYNVQGDSNTSICITIEPGLLLKGDILLKCYHKRFRNSTRDVMFRVQFHTCAIHDLGVVFGKNELDETFKDERFPEYGKVEFVFSYGPEKIKGLGHLENGPSVSVDYNTQDPLIRWDSYESFSQRCEDTVDGEHGMSTHAGHTQGPLDGSLYARVRKKDSLEGVTLPVTGHAALPAVDHTLSVSSDSGNSTASVKTDRTDEHSQSVQGPVNHNNPTATHPPLSPQEKRELDQLLSGLEAPTYQRQDYLSTSTSPGGGVRHLVPAQVHVNGGHTRLVAAPSTEERETDILDDELPNSQEGNSVDSLGTLSSLEGQATPADLCYQSPTPNSRQNDRPYLERVVLGEKLSEMPVHGIRTPTTMQERSVDSASPQGGYNNYQNGGGMYRSQSFGNPTASSPETNPKLMPRAPERSTSSREAVQRGLNTWHQYSLPDDPFGPPLQSTHSLPHFPNSASQRDIEQSIEALNMLMLDLDPINSHMSKSHSAPPGENSLNSSQVPFSQTLARPSYQADSPYLQTRQATHHYPTDPSANFIQQVPVKPVNSYQGSVVSHSPDLQGSSPYPGYSASSSPLPALTPQPKDMSSSSLPREQETEEETLNLEGLVAHRIAGVRSRGMTPEVTQEMGRRRTTSEGQYQSSHDNMSMVDSPDFAHNLALNPGGRPRELYMFYCNIPLHSSFFFFCPAARSPPGLTKTPLSALGLKPHHLGGSGQFTHIIYDFFFSLYLSKCPVHFPLGDLLSYYKCNADMYSHNVDVTQFSTCLRIGSSEGAPHSPVPSYPHRPASPEGSQVNIMGVHTIPGSPNTLHRTVATNTPPSPALQRRLGQASPSLARHPSPAGVPSSPLIGRNAKTAAAGVPPSPLMGRRTAASGHSTPDELGAASRQWSAQPPSTPAFPVSPQLPEKRHMSSGDAERTENKNLTPTPASVGSTPNLSGTHTLPDVSKSIYDGYPDIKMNVKFVQDTSKYWYKPDITREQAINVLKDREPGAFVIRDSHSFRGAYGLAMKVACPPPTIQQNKKVGDMTNELVRHFLIETSPKGVRLKGCPNEPYFGCLSALVYQHSMTPLALPCKLMIPAKDPNEEALELATPTDPVVELLKQGAACNVLYINSVDMESLTGPQAIAKAIGQTLAANPLPAATTVHFKVSTQGITLTDSQRKLFFRRHYPINTVTYCDIDPQDRKWGKEGGGSVKLFGFVARKQGSTTDNVSHLFAELDPDQPASAIVSFASKMMKR</sequence>
<evidence type="ECO:0000256" key="1">
    <source>
        <dbReference type="ARBA" id="ARBA00004246"/>
    </source>
</evidence>
<dbReference type="InterPro" id="IPR035892">
    <property type="entry name" value="C2_domain_sf"/>
</dbReference>
<keyword evidence="4" id="KW-0378">Hydrolase</keyword>
<dbReference type="PROSITE" id="PS51182">
    <property type="entry name" value="C2_TENSIN"/>
    <property type="match status" value="1"/>
</dbReference>
<keyword evidence="7 8" id="KW-0727">SH2 domain</keyword>
<dbReference type="PROSITE" id="PS50001">
    <property type="entry name" value="SH2"/>
    <property type="match status" value="1"/>
</dbReference>
<evidence type="ECO:0000313" key="14">
    <source>
        <dbReference type="Proteomes" id="UP000694568"/>
    </source>
</evidence>
<feature type="region of interest" description="Disordered" evidence="9">
    <location>
        <begin position="343"/>
        <end position="362"/>
    </location>
</feature>
<dbReference type="SUPFAM" id="SSF55550">
    <property type="entry name" value="SH2 domain"/>
    <property type="match status" value="1"/>
</dbReference>
<dbReference type="PROSITE" id="PS51181">
    <property type="entry name" value="PPASE_TENSIN"/>
    <property type="match status" value="1"/>
</dbReference>
<keyword evidence="5" id="KW-0904">Protein phosphatase</keyword>
<organism evidence="13 14">
    <name type="scientific">Sander lucioperca</name>
    <name type="common">Pike-perch</name>
    <name type="synonym">Perca lucioperca</name>
    <dbReference type="NCBI Taxonomy" id="283035"/>
    <lineage>
        <taxon>Eukaryota</taxon>
        <taxon>Metazoa</taxon>
        <taxon>Chordata</taxon>
        <taxon>Craniata</taxon>
        <taxon>Vertebrata</taxon>
        <taxon>Euteleostomi</taxon>
        <taxon>Actinopterygii</taxon>
        <taxon>Neopterygii</taxon>
        <taxon>Teleostei</taxon>
        <taxon>Neoteleostei</taxon>
        <taxon>Acanthomorphata</taxon>
        <taxon>Eupercaria</taxon>
        <taxon>Perciformes</taxon>
        <taxon>Percoidei</taxon>
        <taxon>Percidae</taxon>
        <taxon>Luciopercinae</taxon>
        <taxon>Sander</taxon>
    </lineage>
</organism>
<dbReference type="InterPro" id="IPR014020">
    <property type="entry name" value="Tensin_C2-dom"/>
</dbReference>
<name>A0A8C9XTG6_SANLU</name>
<feature type="domain" description="C2 tensin-type" evidence="12">
    <location>
        <begin position="175"/>
        <end position="301"/>
    </location>
</feature>
<reference evidence="13" key="1">
    <citation type="submission" date="2025-08" db="UniProtKB">
        <authorList>
            <consortium name="Ensembl"/>
        </authorList>
    </citation>
    <scope>IDENTIFICATION</scope>
</reference>
<dbReference type="CDD" id="cd09927">
    <property type="entry name" value="SH2_Tensin_like"/>
    <property type="match status" value="1"/>
</dbReference>
<dbReference type="InterPro" id="IPR011993">
    <property type="entry name" value="PH-like_dom_sf"/>
</dbReference>
<dbReference type="Gene3D" id="3.30.505.10">
    <property type="entry name" value="SH2 domain"/>
    <property type="match status" value="1"/>
</dbReference>
<feature type="compositionally biased region" description="Polar residues" evidence="9">
    <location>
        <begin position="1128"/>
        <end position="1147"/>
    </location>
</feature>
<dbReference type="InterPro" id="IPR000980">
    <property type="entry name" value="SH2"/>
</dbReference>
<feature type="compositionally biased region" description="Polar residues" evidence="9">
    <location>
        <begin position="418"/>
        <end position="431"/>
    </location>
</feature>
<feature type="domain" description="SH2" evidence="10">
    <location>
        <begin position="1177"/>
        <end position="1286"/>
    </location>
</feature>
<keyword evidence="6" id="KW-0965">Cell junction</keyword>
<dbReference type="Gene3D" id="3.90.190.10">
    <property type="entry name" value="Protein tyrosine phosphatase superfamily"/>
    <property type="match status" value="1"/>
</dbReference>
<dbReference type="GO" id="GO:0005925">
    <property type="term" value="C:focal adhesion"/>
    <property type="evidence" value="ECO:0007669"/>
    <property type="project" value="UniProtKB-SubCell"/>
</dbReference>
<evidence type="ECO:0000256" key="8">
    <source>
        <dbReference type="PROSITE-ProRule" id="PRU00191"/>
    </source>
</evidence>
<feature type="compositionally biased region" description="Low complexity" evidence="9">
    <location>
        <begin position="769"/>
        <end position="791"/>
    </location>
</feature>
<dbReference type="InterPro" id="IPR033929">
    <property type="entry name" value="Tensin_PTB"/>
</dbReference>
<keyword evidence="3" id="KW-0597">Phosphoprotein</keyword>
<evidence type="ECO:0000256" key="2">
    <source>
        <dbReference type="ARBA" id="ARBA00007881"/>
    </source>
</evidence>
<evidence type="ECO:0000259" key="11">
    <source>
        <dbReference type="PROSITE" id="PS51181"/>
    </source>
</evidence>
<dbReference type="Gene3D" id="2.60.40.1110">
    <property type="match status" value="1"/>
</dbReference>
<evidence type="ECO:0000256" key="9">
    <source>
        <dbReference type="SAM" id="MobiDB-lite"/>
    </source>
</evidence>
<feature type="compositionally biased region" description="Polar residues" evidence="9">
    <location>
        <begin position="1011"/>
        <end position="1024"/>
    </location>
</feature>
<dbReference type="SMART" id="SM00462">
    <property type="entry name" value="PTB"/>
    <property type="match status" value="1"/>
</dbReference>
<comment type="subcellular location">
    <subcellularLocation>
        <location evidence="1">Cell junction</location>
        <location evidence="1">Focal adhesion</location>
    </subcellularLocation>
</comment>
<evidence type="ECO:0000313" key="13">
    <source>
        <dbReference type="Ensembl" id="ENSSLUP00000014403.1"/>
    </source>
</evidence>
<evidence type="ECO:0008006" key="15">
    <source>
        <dbReference type="Google" id="ProtNLM"/>
    </source>
</evidence>
<dbReference type="InterPro" id="IPR029021">
    <property type="entry name" value="Prot-tyrosine_phosphatase-like"/>
</dbReference>
<dbReference type="CDD" id="cd01213">
    <property type="entry name" value="PTB_tensin"/>
    <property type="match status" value="1"/>
</dbReference>
<feature type="region of interest" description="Disordered" evidence="9">
    <location>
        <begin position="393"/>
        <end position="442"/>
    </location>
</feature>
<dbReference type="Pfam" id="PF10409">
    <property type="entry name" value="PTEN_C2"/>
    <property type="match status" value="1"/>
</dbReference>
<dbReference type="InterPro" id="IPR029023">
    <property type="entry name" value="Tensin_phosphatase"/>
</dbReference>
<evidence type="ECO:0000259" key="12">
    <source>
        <dbReference type="PROSITE" id="PS51182"/>
    </source>
</evidence>
<feature type="region of interest" description="Disordered" evidence="9">
    <location>
        <begin position="827"/>
        <end position="853"/>
    </location>
</feature>
<keyword evidence="14" id="KW-1185">Reference proteome</keyword>
<evidence type="ECO:0000259" key="10">
    <source>
        <dbReference type="PROSITE" id="PS50001"/>
    </source>
</evidence>
<dbReference type="GeneTree" id="ENSGT00940000155400"/>
<feature type="region of interest" description="Disordered" evidence="9">
    <location>
        <begin position="590"/>
        <end position="669"/>
    </location>
</feature>
<dbReference type="Proteomes" id="UP000694568">
    <property type="component" value="Unplaced"/>
</dbReference>
<feature type="region of interest" description="Disordered" evidence="9">
    <location>
        <begin position="494"/>
        <end position="522"/>
    </location>
</feature>
<dbReference type="PANTHER" id="PTHR45734">
    <property type="entry name" value="TENSIN"/>
    <property type="match status" value="1"/>
</dbReference>
<feature type="compositionally biased region" description="Polar residues" evidence="9">
    <location>
        <begin position="628"/>
        <end position="641"/>
    </location>
</feature>
<dbReference type="SUPFAM" id="SSF52799">
    <property type="entry name" value="(Phosphotyrosine protein) phosphatases II"/>
    <property type="match status" value="1"/>
</dbReference>
<evidence type="ECO:0000256" key="4">
    <source>
        <dbReference type="ARBA" id="ARBA00022801"/>
    </source>
</evidence>
<dbReference type="InterPro" id="IPR003595">
    <property type="entry name" value="Tyr_Pase_cat"/>
</dbReference>
<dbReference type="GO" id="GO:0004721">
    <property type="term" value="F:phosphoprotein phosphatase activity"/>
    <property type="evidence" value="ECO:0007669"/>
    <property type="project" value="UniProtKB-KW"/>
</dbReference>
<dbReference type="SUPFAM" id="SSF50729">
    <property type="entry name" value="PH domain-like"/>
    <property type="match status" value="1"/>
</dbReference>
<dbReference type="FunFam" id="3.30.505.10:FF:000002">
    <property type="entry name" value="Tensin 1"/>
    <property type="match status" value="1"/>
</dbReference>
<gene>
    <name evidence="13" type="primary">tns1a</name>
</gene>
<dbReference type="Gene3D" id="2.30.29.30">
    <property type="entry name" value="Pleckstrin-homology domain (PH domain)/Phosphotyrosine-binding domain (PTB)"/>
    <property type="match status" value="1"/>
</dbReference>
<accession>A0A8C9XTG6</accession>
<feature type="compositionally biased region" description="Polar residues" evidence="9">
    <location>
        <begin position="599"/>
        <end position="613"/>
    </location>
</feature>
<dbReference type="PANTHER" id="PTHR45734:SF3">
    <property type="entry name" value="TENSIN-1"/>
    <property type="match status" value="1"/>
</dbReference>
<dbReference type="Pfam" id="PF08416">
    <property type="entry name" value="PTB"/>
    <property type="match status" value="1"/>
</dbReference>
<evidence type="ECO:0000256" key="6">
    <source>
        <dbReference type="ARBA" id="ARBA00022949"/>
    </source>
</evidence>
<dbReference type="FunFam" id="2.30.29.30:FF:000039">
    <property type="entry name" value="Tensin 1"/>
    <property type="match status" value="1"/>
</dbReference>
<proteinExistence type="inferred from homology"/>
<feature type="compositionally biased region" description="Polar residues" evidence="9">
    <location>
        <begin position="843"/>
        <end position="853"/>
    </location>
</feature>
<comment type="similarity">
    <text evidence="2">Belongs to the PTEN phosphatase protein family.</text>
</comment>
<dbReference type="InterPro" id="IPR035012">
    <property type="entry name" value="Tensin-like_SH2"/>
</dbReference>
<protein>
    <recommendedName>
        <fullName evidence="15">Tensin 1</fullName>
    </recommendedName>
</protein>
<feature type="compositionally biased region" description="Polar residues" evidence="9">
    <location>
        <begin position="508"/>
        <end position="522"/>
    </location>
</feature>
<dbReference type="InterPro" id="IPR006020">
    <property type="entry name" value="PTB/PI_dom"/>
</dbReference>
<feature type="region of interest" description="Disordered" evidence="9">
    <location>
        <begin position="757"/>
        <end position="808"/>
    </location>
</feature>
<dbReference type="InterPro" id="IPR013625">
    <property type="entry name" value="PTB"/>
</dbReference>
<dbReference type="SMART" id="SM01326">
    <property type="entry name" value="PTEN_C2"/>
    <property type="match status" value="1"/>
</dbReference>
<feature type="compositionally biased region" description="Polar residues" evidence="9">
    <location>
        <begin position="653"/>
        <end position="668"/>
    </location>
</feature>
<evidence type="ECO:0000256" key="7">
    <source>
        <dbReference type="ARBA" id="ARBA00022999"/>
    </source>
</evidence>
<dbReference type="GO" id="GO:0010761">
    <property type="term" value="P:fibroblast migration"/>
    <property type="evidence" value="ECO:0007669"/>
    <property type="project" value="TreeGrafter"/>
</dbReference>
<feature type="compositionally biased region" description="Basic and acidic residues" evidence="9">
    <location>
        <begin position="1112"/>
        <end position="1127"/>
    </location>
</feature>